<proteinExistence type="predicted"/>
<dbReference type="RefSeq" id="WP_155322883.1">
    <property type="nucleotide sequence ID" value="NZ_AP021876.1"/>
</dbReference>
<feature type="region of interest" description="Disordered" evidence="1">
    <location>
        <begin position="160"/>
        <end position="187"/>
    </location>
</feature>
<organism evidence="2 3">
    <name type="scientific">Desulfosarcina ovata subsp. sediminis</name>
    <dbReference type="NCBI Taxonomy" id="885957"/>
    <lineage>
        <taxon>Bacteria</taxon>
        <taxon>Pseudomonadati</taxon>
        <taxon>Thermodesulfobacteriota</taxon>
        <taxon>Desulfobacteria</taxon>
        <taxon>Desulfobacterales</taxon>
        <taxon>Desulfosarcinaceae</taxon>
        <taxon>Desulfosarcina</taxon>
    </lineage>
</organism>
<reference evidence="2 3" key="1">
    <citation type="submission" date="2019-11" db="EMBL/GenBank/DDBJ databases">
        <title>Comparative genomics of hydrocarbon-degrading Desulfosarcina strains.</title>
        <authorList>
            <person name="Watanabe M."/>
            <person name="Kojima H."/>
            <person name="Fukui M."/>
        </authorList>
    </citation>
    <scope>NUCLEOTIDE SEQUENCE [LARGE SCALE GENOMIC DNA]</scope>
    <source>
        <strain evidence="2 3">28bB2T</strain>
    </source>
</reference>
<evidence type="ECO:0000313" key="2">
    <source>
        <dbReference type="EMBL" id="BBO82412.1"/>
    </source>
</evidence>
<protein>
    <submittedName>
        <fullName evidence="2">Uncharacterized protein</fullName>
    </submittedName>
</protein>
<dbReference type="EMBL" id="AP021876">
    <property type="protein sequence ID" value="BBO82412.1"/>
    <property type="molecule type" value="Genomic_DNA"/>
</dbReference>
<accession>A0A5K7ZJT0</accession>
<dbReference type="AlphaFoldDB" id="A0A5K7ZJT0"/>
<name>A0A5K7ZJT0_9BACT</name>
<sequence length="187" mass="21353">MESDQWVALLEETMAAWDWNDYLKQAEQWSTQWIDSWTLLQPYAQVAPSIQIWMDAAMAFNDQWKMALQSWEKTTSSQQSDHNEKEIAELEEKYEAAQEKLKAQKQELTNLKRALTNKEKALSKKTATATQQLKEIGEKDKAIQTLEEKLNRQAAHLKTLEAQGPKSAPIKKPVPRTQPSVAAAKGV</sequence>
<evidence type="ECO:0000313" key="3">
    <source>
        <dbReference type="Proteomes" id="UP000425960"/>
    </source>
</evidence>
<gene>
    <name evidence="2" type="ORF">DSCO28_29780</name>
</gene>
<dbReference type="KEGG" id="dov:DSCO28_29780"/>
<dbReference type="Proteomes" id="UP000425960">
    <property type="component" value="Chromosome"/>
</dbReference>
<evidence type="ECO:0000256" key="1">
    <source>
        <dbReference type="SAM" id="MobiDB-lite"/>
    </source>
</evidence>